<dbReference type="Pfam" id="PF01381">
    <property type="entry name" value="HTH_3"/>
    <property type="match status" value="1"/>
</dbReference>
<dbReference type="PROSITE" id="PS50943">
    <property type="entry name" value="HTH_CROC1"/>
    <property type="match status" value="1"/>
</dbReference>
<evidence type="ECO:0000259" key="2">
    <source>
        <dbReference type="PROSITE" id="PS50943"/>
    </source>
</evidence>
<dbReference type="RefSeq" id="WP_161839741.1">
    <property type="nucleotide sequence ID" value="NZ_CP048000.1"/>
</dbReference>
<dbReference type="InterPro" id="IPR010982">
    <property type="entry name" value="Lambda_DNA-bd_dom_sf"/>
</dbReference>
<accession>A0A6P1TRN5</accession>
<organism evidence="3 4">
    <name type="scientific">Anaerocolumna sedimenticola</name>
    <dbReference type="NCBI Taxonomy" id="2696063"/>
    <lineage>
        <taxon>Bacteria</taxon>
        <taxon>Bacillati</taxon>
        <taxon>Bacillota</taxon>
        <taxon>Clostridia</taxon>
        <taxon>Lachnospirales</taxon>
        <taxon>Lachnospiraceae</taxon>
        <taxon>Anaerocolumna</taxon>
    </lineage>
</organism>
<dbReference type="EMBL" id="CP048000">
    <property type="protein sequence ID" value="QHQ62919.1"/>
    <property type="molecule type" value="Genomic_DNA"/>
</dbReference>
<feature type="domain" description="HTH cro/C1-type" evidence="2">
    <location>
        <begin position="7"/>
        <end position="61"/>
    </location>
</feature>
<dbReference type="PANTHER" id="PTHR46558:SF11">
    <property type="entry name" value="HTH-TYPE TRANSCRIPTIONAL REGULATOR XRE"/>
    <property type="match status" value="1"/>
</dbReference>
<dbReference type="Gene3D" id="1.10.260.40">
    <property type="entry name" value="lambda repressor-like DNA-binding domains"/>
    <property type="match status" value="1"/>
</dbReference>
<dbReference type="GO" id="GO:0003677">
    <property type="term" value="F:DNA binding"/>
    <property type="evidence" value="ECO:0007669"/>
    <property type="project" value="UniProtKB-KW"/>
</dbReference>
<dbReference type="SUPFAM" id="SSF55729">
    <property type="entry name" value="Acyl-CoA N-acyltransferases (Nat)"/>
    <property type="match status" value="1"/>
</dbReference>
<dbReference type="Proteomes" id="UP000464314">
    <property type="component" value="Chromosome"/>
</dbReference>
<dbReference type="SUPFAM" id="SSF47413">
    <property type="entry name" value="lambda repressor-like DNA-binding domains"/>
    <property type="match status" value="1"/>
</dbReference>
<evidence type="ECO:0000313" key="3">
    <source>
        <dbReference type="EMBL" id="QHQ62919.1"/>
    </source>
</evidence>
<evidence type="ECO:0000313" key="4">
    <source>
        <dbReference type="Proteomes" id="UP000464314"/>
    </source>
</evidence>
<evidence type="ECO:0000256" key="1">
    <source>
        <dbReference type="ARBA" id="ARBA00023125"/>
    </source>
</evidence>
<dbReference type="SMART" id="SM00530">
    <property type="entry name" value="HTH_XRE"/>
    <property type="match status" value="1"/>
</dbReference>
<dbReference type="InterPro" id="IPR016181">
    <property type="entry name" value="Acyl_CoA_acyltransferase"/>
</dbReference>
<sequence length="153" mass="17698">MDIGASIKKLRIKKSITQHQLAEYLNVSMQTISRWETSVTYPDIVMLPILAKYFHVTVDYLLNSGGNVMKTIESNRLLVREWSESDATDLFELKQKSNNFIDYLNFSIVDDTLDSIKIWKEYQEMYPVILKETGKLIGVVGLVDINRYKGIEN</sequence>
<keyword evidence="4" id="KW-1185">Reference proteome</keyword>
<protein>
    <submittedName>
        <fullName evidence="3">Helix-turn-helix domain-containing protein</fullName>
    </submittedName>
</protein>
<reference evidence="3 4" key="1">
    <citation type="submission" date="2020-01" db="EMBL/GenBank/DDBJ databases">
        <title>Genome analysis of Anaerocolumna sp. CBA3638.</title>
        <authorList>
            <person name="Kim J."/>
            <person name="Roh S.W."/>
        </authorList>
    </citation>
    <scope>NUCLEOTIDE SEQUENCE [LARGE SCALE GENOMIC DNA]</scope>
    <source>
        <strain evidence="3 4">CBA3638</strain>
    </source>
</reference>
<keyword evidence="1" id="KW-0238">DNA-binding</keyword>
<proteinExistence type="predicted"/>
<dbReference type="CDD" id="cd00093">
    <property type="entry name" value="HTH_XRE"/>
    <property type="match status" value="1"/>
</dbReference>
<name>A0A6P1TRN5_9FIRM</name>
<gene>
    <name evidence="3" type="ORF">Ana3638_20815</name>
</gene>
<dbReference type="InterPro" id="IPR001387">
    <property type="entry name" value="Cro/C1-type_HTH"/>
</dbReference>
<dbReference type="KEGG" id="anr:Ana3638_20815"/>
<dbReference type="AlphaFoldDB" id="A0A6P1TRN5"/>
<dbReference type="Gene3D" id="3.40.630.30">
    <property type="match status" value="1"/>
</dbReference>
<dbReference type="PANTHER" id="PTHR46558">
    <property type="entry name" value="TRACRIPTIONAL REGULATORY PROTEIN-RELATED-RELATED"/>
    <property type="match status" value="1"/>
</dbReference>